<protein>
    <submittedName>
        <fullName evidence="1">Uncharacterized protein</fullName>
    </submittedName>
</protein>
<dbReference type="EMBL" id="JOJR01000006">
    <property type="protein sequence ID" value="RCN52531.1"/>
    <property type="molecule type" value="Genomic_DNA"/>
</dbReference>
<organism evidence="1 2">
    <name type="scientific">Ancylostoma caninum</name>
    <name type="common">Dog hookworm</name>
    <dbReference type="NCBI Taxonomy" id="29170"/>
    <lineage>
        <taxon>Eukaryota</taxon>
        <taxon>Metazoa</taxon>
        <taxon>Ecdysozoa</taxon>
        <taxon>Nematoda</taxon>
        <taxon>Chromadorea</taxon>
        <taxon>Rhabditida</taxon>
        <taxon>Rhabditina</taxon>
        <taxon>Rhabditomorpha</taxon>
        <taxon>Strongyloidea</taxon>
        <taxon>Ancylostomatidae</taxon>
        <taxon>Ancylostomatinae</taxon>
        <taxon>Ancylostoma</taxon>
    </lineage>
</organism>
<gene>
    <name evidence="1" type="ORF">ANCCAN_01229</name>
</gene>
<accession>A0A368H7E7</accession>
<sequence>MAIARRIKVHVIALPPNPPIKYADYNSSPGYAALQKLTDSTLGFFITPYKMENSMAGASSSSQAISQIVDFYVKGVNVISVWAAKGPTTTMQYHVGSSEFYIAYRSMVENEKLSFTTPDNLALACDTGFWKLWRGQPKDGKAIVSYKCDGCDKDFNLYLMSSAALRTFVAVSSDESVIDASAPYAVTGANRTIVARIMSDDKPVTKDLTMELSSSIPSKANLVERPMCQFSVALGTVDCKATIPAILSVSIRSTIEILRNIS</sequence>
<dbReference type="OrthoDB" id="5805496at2759"/>
<proteinExistence type="predicted"/>
<keyword evidence="2" id="KW-1185">Reference proteome</keyword>
<name>A0A368H7E7_ANCCA</name>
<evidence type="ECO:0000313" key="1">
    <source>
        <dbReference type="EMBL" id="RCN52531.1"/>
    </source>
</evidence>
<reference evidence="1 2" key="1">
    <citation type="submission" date="2014-10" db="EMBL/GenBank/DDBJ databases">
        <title>Draft genome of the hookworm Ancylostoma caninum.</title>
        <authorList>
            <person name="Mitreva M."/>
        </authorList>
    </citation>
    <scope>NUCLEOTIDE SEQUENCE [LARGE SCALE GENOMIC DNA]</scope>
    <source>
        <strain evidence="1 2">Baltimore</strain>
    </source>
</reference>
<evidence type="ECO:0000313" key="2">
    <source>
        <dbReference type="Proteomes" id="UP000252519"/>
    </source>
</evidence>
<dbReference type="Proteomes" id="UP000252519">
    <property type="component" value="Unassembled WGS sequence"/>
</dbReference>
<dbReference type="AlphaFoldDB" id="A0A368H7E7"/>
<comment type="caution">
    <text evidence="1">The sequence shown here is derived from an EMBL/GenBank/DDBJ whole genome shotgun (WGS) entry which is preliminary data.</text>
</comment>